<keyword evidence="2" id="KW-1185">Reference proteome</keyword>
<dbReference type="PANTHER" id="PTHR43100:SF1">
    <property type="entry name" value="GLUTAMATE SYNTHASE [NADPH] SMALL CHAIN"/>
    <property type="match status" value="1"/>
</dbReference>
<accession>W7U2F2</accession>
<proteinExistence type="predicted"/>
<organism evidence="1 2">
    <name type="scientific">Nannochloropsis gaditana</name>
    <dbReference type="NCBI Taxonomy" id="72520"/>
    <lineage>
        <taxon>Eukaryota</taxon>
        <taxon>Sar</taxon>
        <taxon>Stramenopiles</taxon>
        <taxon>Ochrophyta</taxon>
        <taxon>Eustigmatophyceae</taxon>
        <taxon>Eustigmatales</taxon>
        <taxon>Monodopsidaceae</taxon>
        <taxon>Nannochloropsis</taxon>
    </lineage>
</organism>
<dbReference type="EMBL" id="AZIL01000599">
    <property type="protein sequence ID" value="EWM26869.1"/>
    <property type="molecule type" value="Genomic_DNA"/>
</dbReference>
<sequence length="193" mass="22041">MPRTPVFPRICFLRPACSPLGCGSIPRPRLRLLHVKTRRQAFSLRGKRKHLEMLSASRNHLTRCLRTAVAARQVSVRQFHPSASRLGGSITRHEVWRDDNEQDNLPKVKRRDGSIAAIEKKRGFVDYHRNPDPYRDPLDRVFDWGEIKTDEGHDEVERKVQAARCMDCGTPFCQTHTGCPGGDRPAAQDQQLP</sequence>
<evidence type="ECO:0000313" key="1">
    <source>
        <dbReference type="EMBL" id="EWM26869.1"/>
    </source>
</evidence>
<dbReference type="Proteomes" id="UP000019335">
    <property type="component" value="Chromosome 8"/>
</dbReference>
<name>W7U2F2_9STRA</name>
<dbReference type="SUPFAM" id="SSF46548">
    <property type="entry name" value="alpha-helical ferredoxin"/>
    <property type="match status" value="1"/>
</dbReference>
<dbReference type="InterPro" id="IPR051394">
    <property type="entry name" value="Glutamate_Synthase"/>
</dbReference>
<dbReference type="Gene3D" id="1.10.1060.10">
    <property type="entry name" value="Alpha-helical ferredoxin"/>
    <property type="match status" value="1"/>
</dbReference>
<gene>
    <name evidence="1" type="ORF">Naga_101084g1</name>
</gene>
<dbReference type="PANTHER" id="PTHR43100">
    <property type="entry name" value="GLUTAMATE SYNTHASE [NADPH] SMALL CHAIN"/>
    <property type="match status" value="1"/>
</dbReference>
<dbReference type="GO" id="GO:0051536">
    <property type="term" value="F:iron-sulfur cluster binding"/>
    <property type="evidence" value="ECO:0007669"/>
    <property type="project" value="InterPro"/>
</dbReference>
<reference evidence="1 2" key="1">
    <citation type="journal article" date="2014" name="Mol. Plant">
        <title>Chromosome Scale Genome Assembly and Transcriptome Profiling of Nannochloropsis gaditana in Nitrogen Depletion.</title>
        <authorList>
            <person name="Corteggiani Carpinelli E."/>
            <person name="Telatin A."/>
            <person name="Vitulo N."/>
            <person name="Forcato C."/>
            <person name="D'Angelo M."/>
            <person name="Schiavon R."/>
            <person name="Vezzi A."/>
            <person name="Giacometti G.M."/>
            <person name="Morosinotto T."/>
            <person name="Valle G."/>
        </authorList>
    </citation>
    <scope>NUCLEOTIDE SEQUENCE [LARGE SCALE GENOMIC DNA]</scope>
    <source>
        <strain evidence="1 2">B-31</strain>
    </source>
</reference>
<dbReference type="OrthoDB" id="4327079at2759"/>
<dbReference type="AlphaFoldDB" id="W7U2F2"/>
<evidence type="ECO:0000313" key="2">
    <source>
        <dbReference type="Proteomes" id="UP000019335"/>
    </source>
</evidence>
<dbReference type="InterPro" id="IPR009051">
    <property type="entry name" value="Helical_ferredxn"/>
</dbReference>
<protein>
    <submittedName>
        <fullName evidence="1">Glutamate synthase</fullName>
    </submittedName>
</protein>
<comment type="caution">
    <text evidence="1">The sequence shown here is derived from an EMBL/GenBank/DDBJ whole genome shotgun (WGS) entry which is preliminary data.</text>
</comment>